<keyword evidence="4" id="KW-0460">Magnesium</keyword>
<protein>
    <submittedName>
        <fullName evidence="5">HAD family hydrolase</fullName>
    </submittedName>
</protein>
<keyword evidence="3 5" id="KW-0378">Hydrolase</keyword>
<organism evidence="5 6">
    <name type="scientific">Candidatus Aphodoplasma excrementigallinarum</name>
    <dbReference type="NCBI Taxonomy" id="2840673"/>
    <lineage>
        <taxon>Bacteria</taxon>
        <taxon>Bacillati</taxon>
        <taxon>Bacillota</taxon>
        <taxon>Clostridia</taxon>
        <taxon>Eubacteriales</taxon>
        <taxon>Candidatus Aphodoplasma</taxon>
    </lineage>
</organism>
<dbReference type="GO" id="GO:0016791">
    <property type="term" value="F:phosphatase activity"/>
    <property type="evidence" value="ECO:0007669"/>
    <property type="project" value="TreeGrafter"/>
</dbReference>
<dbReference type="AlphaFoldDB" id="A0A9D1T0H1"/>
<keyword evidence="2" id="KW-0479">Metal-binding</keyword>
<dbReference type="GO" id="GO:0046872">
    <property type="term" value="F:metal ion binding"/>
    <property type="evidence" value="ECO:0007669"/>
    <property type="project" value="UniProtKB-KW"/>
</dbReference>
<evidence type="ECO:0000256" key="2">
    <source>
        <dbReference type="ARBA" id="ARBA00022723"/>
    </source>
</evidence>
<reference evidence="5" key="1">
    <citation type="submission" date="2020-10" db="EMBL/GenBank/DDBJ databases">
        <authorList>
            <person name="Gilroy R."/>
        </authorList>
    </citation>
    <scope>NUCLEOTIDE SEQUENCE</scope>
    <source>
        <strain evidence="5">4920</strain>
    </source>
</reference>
<dbReference type="SUPFAM" id="SSF56784">
    <property type="entry name" value="HAD-like"/>
    <property type="match status" value="1"/>
</dbReference>
<accession>A0A9D1T0H1</accession>
<dbReference type="GO" id="GO:0044281">
    <property type="term" value="P:small molecule metabolic process"/>
    <property type="evidence" value="ECO:0007669"/>
    <property type="project" value="UniProtKB-ARBA"/>
</dbReference>
<dbReference type="PANTHER" id="PTHR46470:SF2">
    <property type="entry name" value="GLYCERALDEHYDE 3-PHOSPHATE PHOSPHATASE"/>
    <property type="match status" value="1"/>
</dbReference>
<dbReference type="InterPro" id="IPR023214">
    <property type="entry name" value="HAD_sf"/>
</dbReference>
<dbReference type="NCBIfam" id="TIGR01549">
    <property type="entry name" value="HAD-SF-IA-v1"/>
    <property type="match status" value="1"/>
</dbReference>
<reference evidence="5" key="2">
    <citation type="journal article" date="2021" name="PeerJ">
        <title>Extensive microbial diversity within the chicken gut microbiome revealed by metagenomics and culture.</title>
        <authorList>
            <person name="Gilroy R."/>
            <person name="Ravi A."/>
            <person name="Getino M."/>
            <person name="Pursley I."/>
            <person name="Horton D.L."/>
            <person name="Alikhan N.F."/>
            <person name="Baker D."/>
            <person name="Gharbi K."/>
            <person name="Hall N."/>
            <person name="Watson M."/>
            <person name="Adriaenssens E.M."/>
            <person name="Foster-Nyarko E."/>
            <person name="Jarju S."/>
            <person name="Secka A."/>
            <person name="Antonio M."/>
            <person name="Oren A."/>
            <person name="Chaudhuri R.R."/>
            <person name="La Ragione R."/>
            <person name="Hildebrand F."/>
            <person name="Pallen M.J."/>
        </authorList>
    </citation>
    <scope>NUCLEOTIDE SEQUENCE</scope>
    <source>
        <strain evidence="5">4920</strain>
    </source>
</reference>
<evidence type="ECO:0000256" key="1">
    <source>
        <dbReference type="ARBA" id="ARBA00001946"/>
    </source>
</evidence>
<dbReference type="Gene3D" id="1.10.150.240">
    <property type="entry name" value="Putative phosphatase, domain 2"/>
    <property type="match status" value="1"/>
</dbReference>
<evidence type="ECO:0000313" key="6">
    <source>
        <dbReference type="Proteomes" id="UP000886743"/>
    </source>
</evidence>
<proteinExistence type="predicted"/>
<dbReference type="InterPro" id="IPR023198">
    <property type="entry name" value="PGP-like_dom2"/>
</dbReference>
<name>A0A9D1T0H1_9FIRM</name>
<dbReference type="EMBL" id="DVOF01000223">
    <property type="protein sequence ID" value="HIV03399.1"/>
    <property type="molecule type" value="Genomic_DNA"/>
</dbReference>
<evidence type="ECO:0000256" key="3">
    <source>
        <dbReference type="ARBA" id="ARBA00022801"/>
    </source>
</evidence>
<evidence type="ECO:0000256" key="4">
    <source>
        <dbReference type="ARBA" id="ARBA00022842"/>
    </source>
</evidence>
<sequence length="244" mass="27984">MRYPSMILFDYGHTLIYEKEEGTLCGTRALMPYIRKNPNNYTAEQIVSHANRFYDAAGAPIRSAGLDYHNLIYQHLLYAYLEIEFSCTPEEVETIFWDNAYPGEPMPGARELIRFLNNSGIRTGVISNMAFSSKSLRARLDRMLPENQFEFIITSSEYLFRKPNKILFELALRKARLSASDVWFCGDNVEADILGAAEAGIYPVWYESSLACPYRKQGQHLPNDCDCLHICDWAELTALLQRLP</sequence>
<gene>
    <name evidence="5" type="ORF">IAC74_07470</name>
</gene>
<dbReference type="InterPro" id="IPR006439">
    <property type="entry name" value="HAD-SF_hydro_IA"/>
</dbReference>
<comment type="cofactor">
    <cofactor evidence="1">
        <name>Mg(2+)</name>
        <dbReference type="ChEBI" id="CHEBI:18420"/>
    </cofactor>
</comment>
<dbReference type="InterPro" id="IPR036412">
    <property type="entry name" value="HAD-like_sf"/>
</dbReference>
<dbReference type="Gene3D" id="3.40.50.1000">
    <property type="entry name" value="HAD superfamily/HAD-like"/>
    <property type="match status" value="1"/>
</dbReference>
<evidence type="ECO:0000313" key="5">
    <source>
        <dbReference type="EMBL" id="HIV03399.1"/>
    </source>
</evidence>
<dbReference type="Proteomes" id="UP000886743">
    <property type="component" value="Unassembled WGS sequence"/>
</dbReference>
<dbReference type="InterPro" id="IPR051400">
    <property type="entry name" value="HAD-like_hydrolase"/>
</dbReference>
<dbReference type="PANTHER" id="PTHR46470">
    <property type="entry name" value="N-ACYLNEURAMINATE-9-PHOSPHATASE"/>
    <property type="match status" value="1"/>
</dbReference>
<dbReference type="Pfam" id="PF00702">
    <property type="entry name" value="Hydrolase"/>
    <property type="match status" value="1"/>
</dbReference>
<comment type="caution">
    <text evidence="5">The sequence shown here is derived from an EMBL/GenBank/DDBJ whole genome shotgun (WGS) entry which is preliminary data.</text>
</comment>